<evidence type="ECO:0008006" key="3">
    <source>
        <dbReference type="Google" id="ProtNLM"/>
    </source>
</evidence>
<dbReference type="EMBL" id="KN834768">
    <property type="protein sequence ID" value="KIK62342.1"/>
    <property type="molecule type" value="Genomic_DNA"/>
</dbReference>
<dbReference type="OrthoDB" id="3249498at2759"/>
<reference evidence="1 2" key="1">
    <citation type="submission" date="2014-04" db="EMBL/GenBank/DDBJ databases">
        <title>Evolutionary Origins and Diversification of the Mycorrhizal Mutualists.</title>
        <authorList>
            <consortium name="DOE Joint Genome Institute"/>
            <consortium name="Mycorrhizal Genomics Consortium"/>
            <person name="Kohler A."/>
            <person name="Kuo A."/>
            <person name="Nagy L.G."/>
            <person name="Floudas D."/>
            <person name="Copeland A."/>
            <person name="Barry K.W."/>
            <person name="Cichocki N."/>
            <person name="Veneault-Fourrey C."/>
            <person name="LaButti K."/>
            <person name="Lindquist E.A."/>
            <person name="Lipzen A."/>
            <person name="Lundell T."/>
            <person name="Morin E."/>
            <person name="Murat C."/>
            <person name="Riley R."/>
            <person name="Ohm R."/>
            <person name="Sun H."/>
            <person name="Tunlid A."/>
            <person name="Henrissat B."/>
            <person name="Grigoriev I.V."/>
            <person name="Hibbett D.S."/>
            <person name="Martin F."/>
        </authorList>
    </citation>
    <scope>NUCLEOTIDE SEQUENCE [LARGE SCALE GENOMIC DNA]</scope>
    <source>
        <strain evidence="1 2">FD-317 M1</strain>
    </source>
</reference>
<name>A0A0D0CSL8_9AGAR</name>
<dbReference type="Proteomes" id="UP000053593">
    <property type="component" value="Unassembled WGS sequence"/>
</dbReference>
<dbReference type="HOGENOM" id="CLU_125038_1_0_1"/>
<gene>
    <name evidence="1" type="ORF">GYMLUDRAFT_164971</name>
</gene>
<keyword evidence="2" id="KW-1185">Reference proteome</keyword>
<proteinExistence type="predicted"/>
<accession>A0A0D0CSL8</accession>
<protein>
    <recommendedName>
        <fullName evidence="3">RNase H type-1 domain-containing protein</fullName>
    </recommendedName>
</protein>
<dbReference type="AlphaFoldDB" id="A0A0D0CSL8"/>
<evidence type="ECO:0000313" key="2">
    <source>
        <dbReference type="Proteomes" id="UP000053593"/>
    </source>
</evidence>
<organism evidence="1 2">
    <name type="scientific">Collybiopsis luxurians FD-317 M1</name>
    <dbReference type="NCBI Taxonomy" id="944289"/>
    <lineage>
        <taxon>Eukaryota</taxon>
        <taxon>Fungi</taxon>
        <taxon>Dikarya</taxon>
        <taxon>Basidiomycota</taxon>
        <taxon>Agaricomycotina</taxon>
        <taxon>Agaricomycetes</taxon>
        <taxon>Agaricomycetidae</taxon>
        <taxon>Agaricales</taxon>
        <taxon>Marasmiineae</taxon>
        <taxon>Omphalotaceae</taxon>
        <taxon>Collybiopsis</taxon>
        <taxon>Collybiopsis luxurians</taxon>
    </lineage>
</organism>
<sequence length="94" mass="10443">QQLFHLTFCSDSSNTVDMFSSLSALPDYNPVLIAAVDIMVEFHINLRVMHIPGSENVMADALSRFDFNSVHSTHPDITIRTVQPPHLPLGAPQK</sequence>
<evidence type="ECO:0000313" key="1">
    <source>
        <dbReference type="EMBL" id="KIK62342.1"/>
    </source>
</evidence>
<feature type="non-terminal residue" evidence="1">
    <location>
        <position position="1"/>
    </location>
</feature>